<dbReference type="PANTHER" id="PTHR34846">
    <property type="entry name" value="4-CARBOXYMUCONOLACTONE DECARBOXYLASE FAMILY PROTEIN (AFU_ORTHOLOGUE AFUA_6G11590)"/>
    <property type="match status" value="1"/>
</dbReference>
<name>A0ABT9E9W5_9PROT</name>
<gene>
    <name evidence="1" type="ORF">Q7A36_31970</name>
</gene>
<evidence type="ECO:0000313" key="1">
    <source>
        <dbReference type="EMBL" id="MDO9712989.1"/>
    </source>
</evidence>
<protein>
    <recommendedName>
        <fullName evidence="3">Carboxymuconolactone decarboxylase family protein</fullName>
    </recommendedName>
</protein>
<dbReference type="RefSeq" id="WP_305107848.1">
    <property type="nucleotide sequence ID" value="NZ_JAUTWS010000065.1"/>
</dbReference>
<sequence length="132" mass="14637">MQFRSSIPAALNEFAILITAREWSSQYEWYAHHPLALKAGLPEGVAADLAQGRRPEGMSEDQRIVYDFCTELHRNRAVSDASFEAAKRRFGERGVVDLIAVSGYYVTVSMTLNTAQVGLPEGVSPPLPDLRK</sequence>
<evidence type="ECO:0008006" key="3">
    <source>
        <dbReference type="Google" id="ProtNLM"/>
    </source>
</evidence>
<dbReference type="PANTHER" id="PTHR34846:SF11">
    <property type="entry name" value="4-CARBOXYMUCONOLACTONE DECARBOXYLASE FAMILY PROTEIN (AFU_ORTHOLOGUE AFUA_6G11590)"/>
    <property type="match status" value="1"/>
</dbReference>
<evidence type="ECO:0000313" key="2">
    <source>
        <dbReference type="Proteomes" id="UP001243009"/>
    </source>
</evidence>
<dbReference type="EMBL" id="JAUTWS010000065">
    <property type="protein sequence ID" value="MDO9712989.1"/>
    <property type="molecule type" value="Genomic_DNA"/>
</dbReference>
<dbReference type="InterPro" id="IPR029032">
    <property type="entry name" value="AhpD-like"/>
</dbReference>
<proteinExistence type="predicted"/>
<dbReference type="Proteomes" id="UP001243009">
    <property type="component" value="Unassembled WGS sequence"/>
</dbReference>
<comment type="caution">
    <text evidence="1">The sequence shown here is derived from an EMBL/GenBank/DDBJ whole genome shotgun (WGS) entry which is preliminary data.</text>
</comment>
<accession>A0ABT9E9W5</accession>
<dbReference type="SUPFAM" id="SSF69118">
    <property type="entry name" value="AhpD-like"/>
    <property type="match status" value="1"/>
</dbReference>
<reference evidence="1 2" key="1">
    <citation type="submission" date="2023-08" db="EMBL/GenBank/DDBJ databases">
        <title>The draft genome sequence of Paracraurococcus sp. LOR1-02.</title>
        <authorList>
            <person name="Kingkaew E."/>
            <person name="Tanasupawat S."/>
        </authorList>
    </citation>
    <scope>NUCLEOTIDE SEQUENCE [LARGE SCALE GENOMIC DNA]</scope>
    <source>
        <strain evidence="1 2">LOR1-02</strain>
    </source>
</reference>
<organism evidence="1 2">
    <name type="scientific">Paracraurococcus lichenis</name>
    <dbReference type="NCBI Taxonomy" id="3064888"/>
    <lineage>
        <taxon>Bacteria</taxon>
        <taxon>Pseudomonadati</taxon>
        <taxon>Pseudomonadota</taxon>
        <taxon>Alphaproteobacteria</taxon>
        <taxon>Acetobacterales</taxon>
        <taxon>Roseomonadaceae</taxon>
        <taxon>Paracraurococcus</taxon>
    </lineage>
</organism>
<dbReference type="Gene3D" id="1.20.1290.10">
    <property type="entry name" value="AhpD-like"/>
    <property type="match status" value="1"/>
</dbReference>
<keyword evidence="2" id="KW-1185">Reference proteome</keyword>